<dbReference type="InterPro" id="IPR008614">
    <property type="entry name" value="FIBP"/>
</dbReference>
<evidence type="ECO:0000313" key="2">
    <source>
        <dbReference type="EMBL" id="RKP21698.1"/>
    </source>
</evidence>
<dbReference type="PANTHER" id="PTHR13223">
    <property type="entry name" value="ACIDIC FIBROBLAST GROWTH FACTOR INTRACELLULAR BINDING PROTEIN"/>
    <property type="match status" value="1"/>
</dbReference>
<dbReference type="PANTHER" id="PTHR13223:SF2">
    <property type="entry name" value="ACIDIC FIBROBLAST GROWTH FACTOR INTRACELLULAR-BINDING PROTEIN"/>
    <property type="match status" value="1"/>
</dbReference>
<evidence type="ECO:0000313" key="1">
    <source>
        <dbReference type="EMBL" id="EPZ34538.1"/>
    </source>
</evidence>
<reference evidence="4" key="2">
    <citation type="journal article" date="2018" name="Nat. Microbiol.">
        <title>Leveraging single-cell genomics to expand the fungal tree of life.</title>
        <authorList>
            <person name="Ahrendt S.R."/>
            <person name="Quandt C.A."/>
            <person name="Ciobanu D."/>
            <person name="Clum A."/>
            <person name="Salamov A."/>
            <person name="Andreopoulos B."/>
            <person name="Cheng J.F."/>
            <person name="Woyke T."/>
            <person name="Pelin A."/>
            <person name="Henrissat B."/>
            <person name="Reynolds N.K."/>
            <person name="Benny G.L."/>
            <person name="Smith M.E."/>
            <person name="James T.Y."/>
            <person name="Grigoriev I.V."/>
        </authorList>
    </citation>
    <scope>NUCLEOTIDE SEQUENCE [LARGE SCALE GENOMIC DNA]</scope>
    <source>
        <strain evidence="4">CSF55</strain>
    </source>
</reference>
<dbReference type="GO" id="GO:0005634">
    <property type="term" value="C:nucleus"/>
    <property type="evidence" value="ECO:0007669"/>
    <property type="project" value="TreeGrafter"/>
</dbReference>
<dbReference type="Pfam" id="PF05427">
    <property type="entry name" value="FIBP"/>
    <property type="match status" value="1"/>
</dbReference>
<dbReference type="OrthoDB" id="16955at2759"/>
<keyword evidence="3" id="KW-1185">Reference proteome</keyword>
<gene>
    <name evidence="1" type="ORF">O9G_001794</name>
    <name evidence="2" type="ORF">ROZALSC1DRAFT_26900</name>
</gene>
<dbReference type="OMA" id="MTVVTCC"/>
<dbReference type="EMBL" id="KE560945">
    <property type="protein sequence ID" value="EPZ34538.1"/>
    <property type="molecule type" value="Genomic_DNA"/>
</dbReference>
<dbReference type="Proteomes" id="UP000281549">
    <property type="component" value="Unassembled WGS sequence"/>
</dbReference>
<organism evidence="1 3">
    <name type="scientific">Rozella allomycis (strain CSF55)</name>
    <dbReference type="NCBI Taxonomy" id="988480"/>
    <lineage>
        <taxon>Eukaryota</taxon>
        <taxon>Fungi</taxon>
        <taxon>Fungi incertae sedis</taxon>
        <taxon>Cryptomycota</taxon>
        <taxon>Cryptomycota incertae sedis</taxon>
        <taxon>Rozella</taxon>
    </lineage>
</organism>
<proteinExistence type="predicted"/>
<reference evidence="1 3" key="1">
    <citation type="journal article" date="2013" name="Curr. Biol.">
        <title>Shared signatures of parasitism and phylogenomics unite Cryptomycota and microsporidia.</title>
        <authorList>
            <person name="James T.Y."/>
            <person name="Pelin A."/>
            <person name="Bonen L."/>
            <person name="Ahrendt S."/>
            <person name="Sain D."/>
            <person name="Corradi N."/>
            <person name="Stajich J.E."/>
        </authorList>
    </citation>
    <scope>NUCLEOTIDE SEQUENCE [LARGE SCALE GENOMIC DNA]</scope>
    <source>
        <strain evidence="1">CSF55</strain>
        <strain evidence="1">CSF55</strain>
    </source>
</reference>
<dbReference type="AlphaFoldDB" id="A0A075AW56"/>
<dbReference type="EMBL" id="ML004935">
    <property type="protein sequence ID" value="RKP21698.1"/>
    <property type="molecule type" value="Genomic_DNA"/>
</dbReference>
<dbReference type="STRING" id="988480.A0A075AW56"/>
<dbReference type="HOGENOM" id="CLU_039181_0_0_1"/>
<sequence length="267" mass="31489">MHTFDITTHTVTVTNPVSLDMSVLRCWIKGYTVEQTTGMHTPKQKFLNYYENTQSKFNSTRIHPLTLLRNHIANQYAFLELIEHWLHRPRNFMEQGTIVLPNDLKSYLIQKYYSFDENVMHELLGKRLNARSRKDLDDVSEKTKISIISCRRQFDNLKRIYKKVEDLKGNVIDNIEKKFLLAKQQAASYAHILFITENRLDTTKKKLNCLMLNDLLYCASVFVKMWTNSLYLEGIDDDLTQDLRDLKAVLTNDRTLLEQYKNPFNGR</sequence>
<protein>
    <submittedName>
        <fullName evidence="1">Acidic fibroblast growth factor binding domain-containing protein</fullName>
    </submittedName>
    <submittedName>
        <fullName evidence="2">FIBP-domain-containing protein</fullName>
    </submittedName>
</protein>
<evidence type="ECO:0000313" key="3">
    <source>
        <dbReference type="Proteomes" id="UP000030755"/>
    </source>
</evidence>
<dbReference type="Proteomes" id="UP000030755">
    <property type="component" value="Unassembled WGS sequence"/>
</dbReference>
<accession>A0A075AW56</accession>
<name>A0A075AW56_ROZAC</name>
<reference evidence="2" key="3">
    <citation type="submission" date="2018-08" db="EMBL/GenBank/DDBJ databases">
        <title>Leveraging single-cell genomics to expand the Fungal Tree of Life.</title>
        <authorList>
            <consortium name="DOE Joint Genome Institute"/>
            <person name="Ahrendt S.R."/>
            <person name="Quandt C.A."/>
            <person name="Ciobanu D."/>
            <person name="Clum A."/>
            <person name="Salamov A."/>
            <person name="Andreopoulos B."/>
            <person name="Cheng J.-F."/>
            <person name="Woyke T."/>
            <person name="Pelin A."/>
            <person name="Henrissat B."/>
            <person name="Reynolds N."/>
            <person name="Benny G.L."/>
            <person name="Smith M.E."/>
            <person name="James T.Y."/>
            <person name="Grigoriev I.V."/>
        </authorList>
    </citation>
    <scope>NUCLEOTIDE SEQUENCE</scope>
    <source>
        <strain evidence="2">CSF55</strain>
    </source>
</reference>
<evidence type="ECO:0000313" key="4">
    <source>
        <dbReference type="Proteomes" id="UP000281549"/>
    </source>
</evidence>